<evidence type="ECO:0000313" key="2">
    <source>
        <dbReference type="Proteomes" id="UP000027135"/>
    </source>
</evidence>
<keyword evidence="2" id="KW-1185">Reference proteome</keyword>
<accession>A0A067RFL9</accession>
<name>A0A067RFL9_ZOONE</name>
<dbReference type="AlphaFoldDB" id="A0A067RFL9"/>
<dbReference type="InParanoid" id="A0A067RFL9"/>
<evidence type="ECO:0000313" key="1">
    <source>
        <dbReference type="EMBL" id="KDR21843.1"/>
    </source>
</evidence>
<proteinExistence type="predicted"/>
<reference evidence="1 2" key="1">
    <citation type="journal article" date="2014" name="Nat. Commun.">
        <title>Molecular traces of alternative social organization in a termite genome.</title>
        <authorList>
            <person name="Terrapon N."/>
            <person name="Li C."/>
            <person name="Robertson H.M."/>
            <person name="Ji L."/>
            <person name="Meng X."/>
            <person name="Booth W."/>
            <person name="Chen Z."/>
            <person name="Childers C.P."/>
            <person name="Glastad K.M."/>
            <person name="Gokhale K."/>
            <person name="Gowin J."/>
            <person name="Gronenberg W."/>
            <person name="Hermansen R.A."/>
            <person name="Hu H."/>
            <person name="Hunt B.G."/>
            <person name="Huylmans A.K."/>
            <person name="Khalil S.M."/>
            <person name="Mitchell R.D."/>
            <person name="Munoz-Torres M.C."/>
            <person name="Mustard J.A."/>
            <person name="Pan H."/>
            <person name="Reese J.T."/>
            <person name="Scharf M.E."/>
            <person name="Sun F."/>
            <person name="Vogel H."/>
            <person name="Xiao J."/>
            <person name="Yang W."/>
            <person name="Yang Z."/>
            <person name="Yang Z."/>
            <person name="Zhou J."/>
            <person name="Zhu J."/>
            <person name="Brent C.S."/>
            <person name="Elsik C.G."/>
            <person name="Goodisman M.A."/>
            <person name="Liberles D.A."/>
            <person name="Roe R.M."/>
            <person name="Vargo E.L."/>
            <person name="Vilcinskas A."/>
            <person name="Wang J."/>
            <person name="Bornberg-Bauer E."/>
            <person name="Korb J."/>
            <person name="Zhang G."/>
            <person name="Liebig J."/>
        </authorList>
    </citation>
    <scope>NUCLEOTIDE SEQUENCE [LARGE SCALE GENOMIC DNA]</scope>
    <source>
        <tissue evidence="1">Whole organism</tissue>
    </source>
</reference>
<organism evidence="1 2">
    <name type="scientific">Zootermopsis nevadensis</name>
    <name type="common">Dampwood termite</name>
    <dbReference type="NCBI Taxonomy" id="136037"/>
    <lineage>
        <taxon>Eukaryota</taxon>
        <taxon>Metazoa</taxon>
        <taxon>Ecdysozoa</taxon>
        <taxon>Arthropoda</taxon>
        <taxon>Hexapoda</taxon>
        <taxon>Insecta</taxon>
        <taxon>Pterygota</taxon>
        <taxon>Neoptera</taxon>
        <taxon>Polyneoptera</taxon>
        <taxon>Dictyoptera</taxon>
        <taxon>Blattodea</taxon>
        <taxon>Blattoidea</taxon>
        <taxon>Termitoidae</taxon>
        <taxon>Termopsidae</taxon>
        <taxon>Zootermopsis</taxon>
    </lineage>
</organism>
<gene>
    <name evidence="1" type="ORF">L798_03313</name>
</gene>
<protein>
    <submittedName>
        <fullName evidence="1">Uncharacterized protein</fullName>
    </submittedName>
</protein>
<dbReference type="Proteomes" id="UP000027135">
    <property type="component" value="Unassembled WGS sequence"/>
</dbReference>
<dbReference type="EMBL" id="KK852533">
    <property type="protein sequence ID" value="KDR21843.1"/>
    <property type="molecule type" value="Genomic_DNA"/>
</dbReference>
<sequence length="104" mass="11339">MKGSNGSHTCQPNGTSYELCGHITWLQSLVGHSHNHHTIKALELVYKSAKARTENKRTILKSPDSTRFLSSDGSTLKNNAHAPAPPSCITVTSCNRALLKQNIE</sequence>